<reference evidence="1 2" key="1">
    <citation type="journal article" date="2012" name="Science">
        <title>The Paleozoic origin of enzymatic lignin decomposition reconstructed from 31 fungal genomes.</title>
        <authorList>
            <person name="Floudas D."/>
            <person name="Binder M."/>
            <person name="Riley R."/>
            <person name="Barry K."/>
            <person name="Blanchette R.A."/>
            <person name="Henrissat B."/>
            <person name="Martinez A.T."/>
            <person name="Otillar R."/>
            <person name="Spatafora J.W."/>
            <person name="Yadav J.S."/>
            <person name="Aerts A."/>
            <person name="Benoit I."/>
            <person name="Boyd A."/>
            <person name="Carlson A."/>
            <person name="Copeland A."/>
            <person name="Coutinho P.M."/>
            <person name="de Vries R.P."/>
            <person name="Ferreira P."/>
            <person name="Findley K."/>
            <person name="Foster B."/>
            <person name="Gaskell J."/>
            <person name="Glotzer D."/>
            <person name="Gorecki P."/>
            <person name="Heitman J."/>
            <person name="Hesse C."/>
            <person name="Hori C."/>
            <person name="Igarashi K."/>
            <person name="Jurgens J.A."/>
            <person name="Kallen N."/>
            <person name="Kersten P."/>
            <person name="Kohler A."/>
            <person name="Kuees U."/>
            <person name="Kumar T.K.A."/>
            <person name="Kuo A."/>
            <person name="LaButti K."/>
            <person name="Larrondo L.F."/>
            <person name="Lindquist E."/>
            <person name="Ling A."/>
            <person name="Lombard V."/>
            <person name="Lucas S."/>
            <person name="Lundell T."/>
            <person name="Martin R."/>
            <person name="McLaughlin D.J."/>
            <person name="Morgenstern I."/>
            <person name="Morin E."/>
            <person name="Murat C."/>
            <person name="Nagy L.G."/>
            <person name="Nolan M."/>
            <person name="Ohm R.A."/>
            <person name="Patyshakuliyeva A."/>
            <person name="Rokas A."/>
            <person name="Ruiz-Duenas F.J."/>
            <person name="Sabat G."/>
            <person name="Salamov A."/>
            <person name="Samejima M."/>
            <person name="Schmutz J."/>
            <person name="Slot J.C."/>
            <person name="St John F."/>
            <person name="Stenlid J."/>
            <person name="Sun H."/>
            <person name="Sun S."/>
            <person name="Syed K."/>
            <person name="Tsang A."/>
            <person name="Wiebenga A."/>
            <person name="Young D."/>
            <person name="Pisabarro A."/>
            <person name="Eastwood D.C."/>
            <person name="Martin F."/>
            <person name="Cullen D."/>
            <person name="Grigoriev I.V."/>
            <person name="Hibbett D.S."/>
        </authorList>
    </citation>
    <scope>NUCLEOTIDE SEQUENCE [LARGE SCALE GENOMIC DNA]</scope>
    <source>
        <strain evidence="1 2">ATCC 11539</strain>
    </source>
</reference>
<organism evidence="1 2">
    <name type="scientific">Gloeophyllum trabeum (strain ATCC 11539 / FP-39264 / Madison 617)</name>
    <name type="common">Brown rot fungus</name>
    <dbReference type="NCBI Taxonomy" id="670483"/>
    <lineage>
        <taxon>Eukaryota</taxon>
        <taxon>Fungi</taxon>
        <taxon>Dikarya</taxon>
        <taxon>Basidiomycota</taxon>
        <taxon>Agaricomycotina</taxon>
        <taxon>Agaricomycetes</taxon>
        <taxon>Gloeophyllales</taxon>
        <taxon>Gloeophyllaceae</taxon>
        <taxon>Gloeophyllum</taxon>
    </lineage>
</organism>
<dbReference type="OrthoDB" id="2874131at2759"/>
<evidence type="ECO:0008006" key="3">
    <source>
        <dbReference type="Google" id="ProtNLM"/>
    </source>
</evidence>
<dbReference type="HOGENOM" id="CLU_611182_0_0_1"/>
<dbReference type="Proteomes" id="UP000030669">
    <property type="component" value="Unassembled WGS sequence"/>
</dbReference>
<dbReference type="OMA" id="YLVENTM"/>
<name>S7RN89_GLOTA</name>
<evidence type="ECO:0000313" key="2">
    <source>
        <dbReference type="Proteomes" id="UP000030669"/>
    </source>
</evidence>
<proteinExistence type="predicted"/>
<evidence type="ECO:0000313" key="1">
    <source>
        <dbReference type="EMBL" id="EPQ55925.1"/>
    </source>
</evidence>
<dbReference type="STRING" id="670483.S7RN89"/>
<dbReference type="AlphaFoldDB" id="S7RN89"/>
<dbReference type="GeneID" id="19301848"/>
<dbReference type="RefSeq" id="XP_007865941.1">
    <property type="nucleotide sequence ID" value="XM_007867750.1"/>
</dbReference>
<dbReference type="EMBL" id="KB469301">
    <property type="protein sequence ID" value="EPQ55925.1"/>
    <property type="molecule type" value="Genomic_DNA"/>
</dbReference>
<accession>S7RN89</accession>
<keyword evidence="2" id="KW-1185">Reference proteome</keyword>
<protein>
    <recommendedName>
        <fullName evidence="3">Protein kinase domain-containing protein</fullName>
    </recommendedName>
</protein>
<dbReference type="eggNOG" id="ENOG502SSEF">
    <property type="taxonomic scope" value="Eukaryota"/>
</dbReference>
<dbReference type="KEGG" id="gtr:GLOTRDRAFT_129129"/>
<sequence>MSMVHVFDVRDYKNAIDNGGILYIGRDRFDTSRALQFALMKNGRKIMVQVQYTGPLDTETPGMTPGRWEYLTELEFEVVMSMLPQIEFDRVSANWVYVVRDRNGYYLVYRDRKRAEIVTDHWAQLVDEKEIEVHRYFSYDEGEGVWRGQNVRFRYAWCNHHSGVQDLLSEYAAYFMLRNLDLTFKVLALVTIEGRVTGWMWERPHGRTVQYRDRSLVYDAVAKIQRNGLLYYSMRAHNIIITDDGKVRFIYLDYSIAYFEPHELEELERRAEEYHWKALQDIFDQLKDVPEHMEHHLQSISDTHLIFPNARCRPSLTSYYEKELLPWLNYVQILHRAMRKYAAELTIKSQAKKVAKHKQRLLLANTEGDLDASEDRPLIVSRRKPGMLSVGIPDRQTILKSKPVALKPKAKKKLLAPTLEDLVKYAKRMRDTAGLHDTEPGRLEEILD</sequence>
<gene>
    <name evidence="1" type="ORF">GLOTRDRAFT_129129</name>
</gene>